<accession>A0A2S0VSZ9</accession>
<dbReference type="OrthoDB" id="5295180at2"/>
<dbReference type="RefSeq" id="WP_108603381.1">
    <property type="nucleotide sequence ID" value="NZ_CP026604.1"/>
</dbReference>
<dbReference type="EMBL" id="CP026604">
    <property type="protein sequence ID" value="AWB67334.1"/>
    <property type="molecule type" value="Genomic_DNA"/>
</dbReference>
<protein>
    <recommendedName>
        <fullName evidence="4">Nitrogen fixation protein FixH</fullName>
    </recommendedName>
</protein>
<dbReference type="InterPro" id="IPR008620">
    <property type="entry name" value="FixH"/>
</dbReference>
<feature type="transmembrane region" description="Helical" evidence="1">
    <location>
        <begin position="20"/>
        <end position="39"/>
    </location>
</feature>
<dbReference type="KEGG" id="cate:C2869_13180"/>
<reference evidence="2 3" key="1">
    <citation type="submission" date="2018-01" db="EMBL/GenBank/DDBJ databases">
        <title>Genome sequence of a Cantenovulum-like bacteria.</title>
        <authorList>
            <person name="Tan W.R."/>
            <person name="Lau N.-S."/>
            <person name="Go F."/>
            <person name="Amirul A.-A.A."/>
        </authorList>
    </citation>
    <scope>NUCLEOTIDE SEQUENCE [LARGE SCALE GENOMIC DNA]</scope>
    <source>
        <strain evidence="2 3">CCB-QB4</strain>
    </source>
</reference>
<dbReference type="Pfam" id="PF05751">
    <property type="entry name" value="FixH"/>
    <property type="match status" value="1"/>
</dbReference>
<evidence type="ECO:0000256" key="1">
    <source>
        <dbReference type="SAM" id="Phobius"/>
    </source>
</evidence>
<keyword evidence="1" id="KW-1133">Transmembrane helix</keyword>
<keyword evidence="3" id="KW-1185">Reference proteome</keyword>
<sequence>MSAIPSNQQEPKRPWYKEPWTWFLIILPFTSVTAAVYMISTFNTHNVEMVVDDYYKKGKAINQELGRIKLAKSYGLSAIMRVEQGKILLDVNKNAQAPELAALSISFYHSTLSKRDFQVMATQRANGLFQADASQLSDGNWQVTVEPHDKSWKIQHRITVPLKGEQILIPR</sequence>
<keyword evidence="1" id="KW-0812">Transmembrane</keyword>
<evidence type="ECO:0000313" key="3">
    <source>
        <dbReference type="Proteomes" id="UP000244441"/>
    </source>
</evidence>
<name>A0A2S0VSZ9_9ALTE</name>
<dbReference type="Proteomes" id="UP000244441">
    <property type="component" value="Chromosome"/>
</dbReference>
<keyword evidence="1" id="KW-0472">Membrane</keyword>
<dbReference type="AlphaFoldDB" id="A0A2S0VSZ9"/>
<gene>
    <name evidence="2" type="ORF">C2869_13180</name>
</gene>
<proteinExistence type="predicted"/>
<evidence type="ECO:0008006" key="4">
    <source>
        <dbReference type="Google" id="ProtNLM"/>
    </source>
</evidence>
<evidence type="ECO:0000313" key="2">
    <source>
        <dbReference type="EMBL" id="AWB67334.1"/>
    </source>
</evidence>
<organism evidence="2 3">
    <name type="scientific">Saccharobesus litoralis</name>
    <dbReference type="NCBI Taxonomy" id="2172099"/>
    <lineage>
        <taxon>Bacteria</taxon>
        <taxon>Pseudomonadati</taxon>
        <taxon>Pseudomonadota</taxon>
        <taxon>Gammaproteobacteria</taxon>
        <taxon>Alteromonadales</taxon>
        <taxon>Alteromonadaceae</taxon>
        <taxon>Saccharobesus</taxon>
    </lineage>
</organism>